<dbReference type="Proteomes" id="UP000198809">
    <property type="component" value="Unassembled WGS sequence"/>
</dbReference>
<dbReference type="RefSeq" id="WP_063619528.1">
    <property type="nucleotide sequence ID" value="NZ_FODH01000003.1"/>
</dbReference>
<dbReference type="AlphaFoldDB" id="A0A1H8JJ88"/>
<reference evidence="3 4" key="1">
    <citation type="submission" date="2016-10" db="EMBL/GenBank/DDBJ databases">
        <authorList>
            <person name="de Groot N.N."/>
        </authorList>
    </citation>
    <scope>NUCLEOTIDE SEQUENCE [LARGE SCALE GENOMIC DNA]</scope>
    <source>
        <strain evidence="3 4">CGMCC 1.10238</strain>
    </source>
</reference>
<organism evidence="3 4">
    <name type="scientific">Paenibacillus sophorae</name>
    <dbReference type="NCBI Taxonomy" id="1333845"/>
    <lineage>
        <taxon>Bacteria</taxon>
        <taxon>Bacillati</taxon>
        <taxon>Bacillota</taxon>
        <taxon>Bacilli</taxon>
        <taxon>Bacillales</taxon>
        <taxon>Paenibacillaceae</taxon>
        <taxon>Paenibacillus</taxon>
    </lineage>
</organism>
<evidence type="ECO:0000313" key="3">
    <source>
        <dbReference type="EMBL" id="SEN80327.1"/>
    </source>
</evidence>
<dbReference type="InterPro" id="IPR041657">
    <property type="entry name" value="HTH_17"/>
</dbReference>
<evidence type="ECO:0000313" key="4">
    <source>
        <dbReference type="Proteomes" id="UP000198809"/>
    </source>
</evidence>
<evidence type="ECO:0000256" key="1">
    <source>
        <dbReference type="SAM" id="MobiDB-lite"/>
    </source>
</evidence>
<name>A0A1H8JJ88_9BACL</name>
<dbReference type="EMBL" id="FODH01000003">
    <property type="protein sequence ID" value="SEN80327.1"/>
    <property type="molecule type" value="Genomic_DNA"/>
</dbReference>
<feature type="domain" description="Helix-turn-helix" evidence="2">
    <location>
        <begin position="17"/>
        <end position="65"/>
    </location>
</feature>
<dbReference type="STRING" id="1333845.SAMN04487895_10331"/>
<protein>
    <submittedName>
        <fullName evidence="3">Helix-turn-helix domain-containing protein</fullName>
    </submittedName>
</protein>
<sequence>MAELQPQIEQALYANIFDLQEASQYLKVSDKTLRRMTKDDGVPHFWQRGQIFFRQIALDRWISEKEQLDPLRRDANMPGSDPHRHTGQGSIRTWRGNPMRHYYTAKEVQAMLRIGCLRTAVPSSVFECRAGGKRKKPCSARLSRSVLYRTDGDRTHDPYPVKCVYPQKTVQFRSFSIK</sequence>
<proteinExistence type="predicted"/>
<evidence type="ECO:0000259" key="2">
    <source>
        <dbReference type="Pfam" id="PF12728"/>
    </source>
</evidence>
<dbReference type="Pfam" id="PF12728">
    <property type="entry name" value="HTH_17"/>
    <property type="match status" value="1"/>
</dbReference>
<accession>A0A1H8JJ88</accession>
<gene>
    <name evidence="3" type="ORF">SAMN04487895_10331</name>
</gene>
<feature type="region of interest" description="Disordered" evidence="1">
    <location>
        <begin position="72"/>
        <end position="92"/>
    </location>
</feature>